<sequence>MHRREAATWHHLTLQHGLLDAWTLDSFRKMSKKDYTFDNRRKGQGSAVSRIDKFFVSQELDSRGGRIEAAPSIRKISDHSPLVITIWGRTPAPPGTTTYFDISLLKEDASRDALLEAWEGSQPLPNQDSDWPGWLEAATKKVLQCNGKLAKERKREKGARTRGLQQKTRLAEIRLQEDPEDEVVRDILSTAQGHMADSLQE</sequence>
<accession>A0ABP0X6R8</accession>
<dbReference type="Proteomes" id="UP001497444">
    <property type="component" value="Chromosome 6"/>
</dbReference>
<organism evidence="1 2">
    <name type="scientific">Sphagnum jensenii</name>
    <dbReference type="NCBI Taxonomy" id="128206"/>
    <lineage>
        <taxon>Eukaryota</taxon>
        <taxon>Viridiplantae</taxon>
        <taxon>Streptophyta</taxon>
        <taxon>Embryophyta</taxon>
        <taxon>Bryophyta</taxon>
        <taxon>Sphagnophytina</taxon>
        <taxon>Sphagnopsida</taxon>
        <taxon>Sphagnales</taxon>
        <taxon>Sphagnaceae</taxon>
        <taxon>Sphagnum</taxon>
    </lineage>
</organism>
<gene>
    <name evidence="1" type="ORF">CSSPJE1EN1_LOCUS20286</name>
</gene>
<keyword evidence="2" id="KW-1185">Reference proteome</keyword>
<evidence type="ECO:0000313" key="1">
    <source>
        <dbReference type="EMBL" id="CAK9274808.1"/>
    </source>
</evidence>
<protein>
    <recommendedName>
        <fullName evidence="3">Endonuclease/exonuclease/phosphatase domain-containing protein</fullName>
    </recommendedName>
</protein>
<reference evidence="1" key="1">
    <citation type="submission" date="2024-02" db="EMBL/GenBank/DDBJ databases">
        <authorList>
            <consortium name="ELIXIR-Norway"/>
            <consortium name="Elixir Norway"/>
        </authorList>
    </citation>
    <scope>NUCLEOTIDE SEQUENCE</scope>
</reference>
<proteinExistence type="predicted"/>
<dbReference type="Gene3D" id="3.60.10.10">
    <property type="entry name" value="Endonuclease/exonuclease/phosphatase"/>
    <property type="match status" value="1"/>
</dbReference>
<dbReference type="EMBL" id="OZ020101">
    <property type="protein sequence ID" value="CAK9274808.1"/>
    <property type="molecule type" value="Genomic_DNA"/>
</dbReference>
<dbReference type="SUPFAM" id="SSF56219">
    <property type="entry name" value="DNase I-like"/>
    <property type="match status" value="1"/>
</dbReference>
<evidence type="ECO:0000313" key="2">
    <source>
        <dbReference type="Proteomes" id="UP001497444"/>
    </source>
</evidence>
<dbReference type="InterPro" id="IPR036691">
    <property type="entry name" value="Endo/exonu/phosph_ase_sf"/>
</dbReference>
<name>A0ABP0X6R8_9BRYO</name>
<evidence type="ECO:0008006" key="3">
    <source>
        <dbReference type="Google" id="ProtNLM"/>
    </source>
</evidence>